<accession>A0A8S5SDB6</accession>
<evidence type="ECO:0000313" key="1">
    <source>
        <dbReference type="EMBL" id="DAF48706.1"/>
    </source>
</evidence>
<sequence>MAWSRTAPELPSGSEWTQVGTTSWGNNNLDITSVVSVARLNGKGFAVQVVERRQHYRYNFTDLYLRCDIGGVTGTPETGIKGTSGNGSTTAYFTGEAAAGVTIDVIVGFRADISSSLKKVSFTAPAPLGATVFLKVGGVWKPVQVKVKIGGVWKDAVAKFKAGGTWK</sequence>
<reference evidence="1" key="1">
    <citation type="journal article" date="2021" name="Proc. Natl. Acad. Sci. U.S.A.">
        <title>A Catalog of Tens of Thousands of Viruses from Human Metagenomes Reveals Hidden Associations with Chronic Diseases.</title>
        <authorList>
            <person name="Tisza M.J."/>
            <person name="Buck C.B."/>
        </authorList>
    </citation>
    <scope>NUCLEOTIDE SEQUENCE</scope>
    <source>
        <strain evidence="1">CtrCv3</strain>
    </source>
</reference>
<proteinExistence type="predicted"/>
<name>A0A8S5SDB6_9CAUD</name>
<protein>
    <submittedName>
        <fullName evidence="1">Uncharacterized protein</fullName>
    </submittedName>
</protein>
<dbReference type="EMBL" id="BK032572">
    <property type="protein sequence ID" value="DAF48706.1"/>
    <property type="molecule type" value="Genomic_DNA"/>
</dbReference>
<organism evidence="1">
    <name type="scientific">Siphoviridae sp. ctrCv3</name>
    <dbReference type="NCBI Taxonomy" id="2827954"/>
    <lineage>
        <taxon>Viruses</taxon>
        <taxon>Duplodnaviria</taxon>
        <taxon>Heunggongvirae</taxon>
        <taxon>Uroviricota</taxon>
        <taxon>Caudoviricetes</taxon>
    </lineage>
</organism>